<dbReference type="EMBL" id="BMRP01000005">
    <property type="protein sequence ID" value="GGU56000.1"/>
    <property type="molecule type" value="Genomic_DNA"/>
</dbReference>
<reference evidence="2" key="1">
    <citation type="journal article" date="2019" name="Int. J. Syst. Evol. Microbiol.">
        <title>The Global Catalogue of Microorganisms (GCM) 10K type strain sequencing project: providing services to taxonomists for standard genome sequencing and annotation.</title>
        <authorList>
            <consortium name="The Broad Institute Genomics Platform"/>
            <consortium name="The Broad Institute Genome Sequencing Center for Infectious Disease"/>
            <person name="Wu L."/>
            <person name="Ma J."/>
        </authorList>
    </citation>
    <scope>NUCLEOTIDE SEQUENCE [LARGE SCALE GENOMIC DNA]</scope>
    <source>
        <strain evidence="2">JCM 3399</strain>
    </source>
</reference>
<protein>
    <submittedName>
        <fullName evidence="1">Uncharacterized protein</fullName>
    </submittedName>
</protein>
<accession>A0ABQ2UWU8</accession>
<dbReference type="Proteomes" id="UP000654471">
    <property type="component" value="Unassembled WGS sequence"/>
</dbReference>
<gene>
    <name evidence="1" type="ORF">GCM10010211_21040</name>
</gene>
<name>A0ABQ2UWU8_9ACTN</name>
<evidence type="ECO:0000313" key="2">
    <source>
        <dbReference type="Proteomes" id="UP000654471"/>
    </source>
</evidence>
<sequence>MEIYTMTRVPRIEQYGLIGDMQTSAHVRDGGSIDWLCLPRFDSPALHIGVIGSALLVHQLDAQAPAPTIDARVPAGA</sequence>
<proteinExistence type="predicted"/>
<organism evidence="1 2">
    <name type="scientific">Streptomyces albospinus</name>
    <dbReference type="NCBI Taxonomy" id="285515"/>
    <lineage>
        <taxon>Bacteria</taxon>
        <taxon>Bacillati</taxon>
        <taxon>Actinomycetota</taxon>
        <taxon>Actinomycetes</taxon>
        <taxon>Kitasatosporales</taxon>
        <taxon>Streptomycetaceae</taxon>
        <taxon>Streptomyces</taxon>
    </lineage>
</organism>
<keyword evidence="2" id="KW-1185">Reference proteome</keyword>
<comment type="caution">
    <text evidence="1">The sequence shown here is derived from an EMBL/GenBank/DDBJ whole genome shotgun (WGS) entry which is preliminary data.</text>
</comment>
<evidence type="ECO:0000313" key="1">
    <source>
        <dbReference type="EMBL" id="GGU56000.1"/>
    </source>
</evidence>